<dbReference type="EMBL" id="JXLN01012055">
    <property type="protein sequence ID" value="KPM07955.1"/>
    <property type="molecule type" value="Genomic_DNA"/>
</dbReference>
<protein>
    <submittedName>
        <fullName evidence="1">Uncharacterized protein</fullName>
    </submittedName>
</protein>
<evidence type="ECO:0000313" key="2">
    <source>
        <dbReference type="Proteomes" id="UP000616769"/>
    </source>
</evidence>
<reference evidence="1 2" key="1">
    <citation type="journal article" date="2015" name="Parasit. Vectors">
        <title>Draft genome of the scabies mite.</title>
        <authorList>
            <person name="Rider S.D.Jr."/>
            <person name="Morgan M.S."/>
            <person name="Arlian L.G."/>
        </authorList>
    </citation>
    <scope>NUCLEOTIDE SEQUENCE [LARGE SCALE GENOMIC DNA]</scope>
    <source>
        <strain evidence="1">Arlian Lab</strain>
    </source>
</reference>
<dbReference type="Proteomes" id="UP000616769">
    <property type="component" value="Unassembled WGS sequence"/>
</dbReference>
<accession>A0A132ABK8</accession>
<organism evidence="1 2">
    <name type="scientific">Sarcoptes scabiei</name>
    <name type="common">Itch mite</name>
    <name type="synonym">Acarus scabiei</name>
    <dbReference type="NCBI Taxonomy" id="52283"/>
    <lineage>
        <taxon>Eukaryota</taxon>
        <taxon>Metazoa</taxon>
        <taxon>Ecdysozoa</taxon>
        <taxon>Arthropoda</taxon>
        <taxon>Chelicerata</taxon>
        <taxon>Arachnida</taxon>
        <taxon>Acari</taxon>
        <taxon>Acariformes</taxon>
        <taxon>Sarcoptiformes</taxon>
        <taxon>Astigmata</taxon>
        <taxon>Psoroptidia</taxon>
        <taxon>Sarcoptoidea</taxon>
        <taxon>Sarcoptidae</taxon>
        <taxon>Sarcoptinae</taxon>
        <taxon>Sarcoptes</taxon>
    </lineage>
</organism>
<dbReference type="AlphaFoldDB" id="A0A132ABK8"/>
<dbReference type="VEuPathDB" id="VectorBase:SSCA004268"/>
<comment type="caution">
    <text evidence="1">The sequence shown here is derived from an EMBL/GenBank/DDBJ whole genome shotgun (WGS) entry which is preliminary data.</text>
</comment>
<proteinExistence type="predicted"/>
<evidence type="ECO:0000313" key="1">
    <source>
        <dbReference type="EMBL" id="KPM07955.1"/>
    </source>
</evidence>
<sequence length="61" mass="7067">MDHQESDINTPAIAAAYVVKKHDKNNVETEINLEIGELISVSFLNWKKLMTRLDRVSIYTY</sequence>
<name>A0A132ABK8_SARSC</name>
<gene>
    <name evidence="1" type="ORF">QR98_0064680</name>
</gene>